<protein>
    <recommendedName>
        <fullName evidence="5">Lipoprotein</fullName>
    </recommendedName>
</protein>
<dbReference type="EMBL" id="JACIJP010000004">
    <property type="protein sequence ID" value="MBB6124835.1"/>
    <property type="molecule type" value="Genomic_DNA"/>
</dbReference>
<evidence type="ECO:0000256" key="1">
    <source>
        <dbReference type="SAM" id="MobiDB-lite"/>
    </source>
</evidence>
<comment type="caution">
    <text evidence="3">The sequence shown here is derived from an EMBL/GenBank/DDBJ whole genome shotgun (WGS) entry which is preliminary data.</text>
</comment>
<feature type="region of interest" description="Disordered" evidence="1">
    <location>
        <begin position="29"/>
        <end position="56"/>
    </location>
</feature>
<evidence type="ECO:0000313" key="4">
    <source>
        <dbReference type="Proteomes" id="UP000552700"/>
    </source>
</evidence>
<dbReference type="Proteomes" id="UP000552700">
    <property type="component" value="Unassembled WGS sequence"/>
</dbReference>
<gene>
    <name evidence="3" type="ORF">FHS92_002588</name>
</gene>
<organism evidence="3 4">
    <name type="scientific">Sphingobium subterraneum</name>
    <dbReference type="NCBI Taxonomy" id="627688"/>
    <lineage>
        <taxon>Bacteria</taxon>
        <taxon>Pseudomonadati</taxon>
        <taxon>Pseudomonadota</taxon>
        <taxon>Alphaproteobacteria</taxon>
        <taxon>Sphingomonadales</taxon>
        <taxon>Sphingomonadaceae</taxon>
        <taxon>Sphingobium</taxon>
    </lineage>
</organism>
<name>A0A841J8J0_9SPHN</name>
<keyword evidence="2" id="KW-0732">Signal</keyword>
<accession>A0A841J8J0</accession>
<sequence>MTLSLHRTAATILVTTALASCVAPPVAPPAPPPPVAQPAAPPPPPPPRSADWREWPVTPGNWTYKAATGGSIASFGQEPGTALLSLRCDLATRRVFVSRAVPAPSATPGGPMVVRTSFGTASWPTETAAQGQGPAMIIAARASSDTVLDQMIFSRGRFAVEVSGAQPLVVPAWAEAARVIEDCRS</sequence>
<dbReference type="PROSITE" id="PS51257">
    <property type="entry name" value="PROKAR_LIPOPROTEIN"/>
    <property type="match status" value="1"/>
</dbReference>
<reference evidence="3 4" key="1">
    <citation type="submission" date="2020-08" db="EMBL/GenBank/DDBJ databases">
        <title>Genomic Encyclopedia of Type Strains, Phase IV (KMG-IV): sequencing the most valuable type-strain genomes for metagenomic binning, comparative biology and taxonomic classification.</title>
        <authorList>
            <person name="Goeker M."/>
        </authorList>
    </citation>
    <scope>NUCLEOTIDE SEQUENCE [LARGE SCALE GENOMIC DNA]</scope>
    <source>
        <strain evidence="3 4">DSM 102255</strain>
    </source>
</reference>
<dbReference type="AlphaFoldDB" id="A0A841J8J0"/>
<feature type="chain" id="PRO_5032407030" description="Lipoprotein" evidence="2">
    <location>
        <begin position="20"/>
        <end position="185"/>
    </location>
</feature>
<evidence type="ECO:0000313" key="3">
    <source>
        <dbReference type="EMBL" id="MBB6124835.1"/>
    </source>
</evidence>
<proteinExistence type="predicted"/>
<evidence type="ECO:0000256" key="2">
    <source>
        <dbReference type="SAM" id="SignalP"/>
    </source>
</evidence>
<feature type="compositionally biased region" description="Pro residues" evidence="1">
    <location>
        <begin position="29"/>
        <end position="48"/>
    </location>
</feature>
<feature type="signal peptide" evidence="2">
    <location>
        <begin position="1"/>
        <end position="19"/>
    </location>
</feature>
<keyword evidence="4" id="KW-1185">Reference proteome</keyword>
<evidence type="ECO:0008006" key="5">
    <source>
        <dbReference type="Google" id="ProtNLM"/>
    </source>
</evidence>